<feature type="region of interest" description="Disordered" evidence="10">
    <location>
        <begin position="174"/>
        <end position="195"/>
    </location>
</feature>
<reference evidence="13 14" key="1">
    <citation type="journal article" date="2010" name="Nature">
        <title>Genome sequencing and analysis of the model grass Brachypodium distachyon.</title>
        <authorList>
            <consortium name="International Brachypodium Initiative"/>
        </authorList>
    </citation>
    <scope>NUCLEOTIDE SEQUENCE [LARGE SCALE GENOMIC DNA]</scope>
    <source>
        <strain evidence="13 14">Bd21</strain>
    </source>
</reference>
<evidence type="ECO:0000313" key="15">
    <source>
        <dbReference type="Proteomes" id="UP000008810"/>
    </source>
</evidence>
<dbReference type="OrthoDB" id="8062037at2759"/>
<evidence type="ECO:0000256" key="8">
    <source>
        <dbReference type="ARBA" id="ARBA00024209"/>
    </source>
</evidence>
<evidence type="ECO:0000256" key="3">
    <source>
        <dbReference type="ARBA" id="ARBA00022692"/>
    </source>
</evidence>
<keyword evidence="9" id="KW-0863">Zinc-finger</keyword>
<dbReference type="EMBL" id="CM000880">
    <property type="protein sequence ID" value="KQK17031.1"/>
    <property type="molecule type" value="Genomic_DNA"/>
</dbReference>
<evidence type="ECO:0000256" key="6">
    <source>
        <dbReference type="ARBA" id="ARBA00022989"/>
    </source>
</evidence>
<evidence type="ECO:0000256" key="4">
    <source>
        <dbReference type="ARBA" id="ARBA00022723"/>
    </source>
</evidence>
<dbReference type="EnsemblPlants" id="KQK17031">
    <property type="protein sequence ID" value="KQK17031"/>
    <property type="gene ID" value="BRADI_1g32080v3"/>
</dbReference>
<evidence type="ECO:0000256" key="5">
    <source>
        <dbReference type="ARBA" id="ARBA00022833"/>
    </source>
</evidence>
<feature type="domain" description="RING-type" evidence="12">
    <location>
        <begin position="127"/>
        <end position="169"/>
    </location>
</feature>
<keyword evidence="6 11" id="KW-1133">Transmembrane helix</keyword>
<dbReference type="InterPro" id="IPR013083">
    <property type="entry name" value="Znf_RING/FYVE/PHD"/>
</dbReference>
<evidence type="ECO:0000256" key="2">
    <source>
        <dbReference type="ARBA" id="ARBA00022679"/>
    </source>
</evidence>
<proteinExistence type="inferred from homology"/>
<dbReference type="AlphaFoldDB" id="A0A0Q3H288"/>
<reference evidence="13" key="2">
    <citation type="submission" date="2017-06" db="EMBL/GenBank/DDBJ databases">
        <title>WGS assembly of Brachypodium distachyon.</title>
        <authorList>
            <consortium name="The International Brachypodium Initiative"/>
            <person name="Lucas S."/>
            <person name="Harmon-Smith M."/>
            <person name="Lail K."/>
            <person name="Tice H."/>
            <person name="Grimwood J."/>
            <person name="Bruce D."/>
            <person name="Barry K."/>
            <person name="Shu S."/>
            <person name="Lindquist E."/>
            <person name="Wang M."/>
            <person name="Pitluck S."/>
            <person name="Vogel J.P."/>
            <person name="Garvin D.F."/>
            <person name="Mockler T.C."/>
            <person name="Schmutz J."/>
            <person name="Rokhsar D."/>
            <person name="Bevan M.W."/>
        </authorList>
    </citation>
    <scope>NUCLEOTIDE SEQUENCE</scope>
    <source>
        <strain evidence="13">Bd21</strain>
    </source>
</reference>
<dbReference type="SUPFAM" id="SSF57850">
    <property type="entry name" value="RING/U-box"/>
    <property type="match status" value="1"/>
</dbReference>
<feature type="region of interest" description="Disordered" evidence="10">
    <location>
        <begin position="1"/>
        <end position="28"/>
    </location>
</feature>
<dbReference type="RefSeq" id="XP_010240497.1">
    <property type="nucleotide sequence ID" value="XM_010242195.3"/>
</dbReference>
<evidence type="ECO:0000256" key="1">
    <source>
        <dbReference type="ARBA" id="ARBA00004167"/>
    </source>
</evidence>
<dbReference type="ExpressionAtlas" id="A0A0Q3H288">
    <property type="expression patterns" value="differential"/>
</dbReference>
<organism evidence="13">
    <name type="scientific">Brachypodium distachyon</name>
    <name type="common">Purple false brome</name>
    <name type="synonym">Trachynia distachya</name>
    <dbReference type="NCBI Taxonomy" id="15368"/>
    <lineage>
        <taxon>Eukaryota</taxon>
        <taxon>Viridiplantae</taxon>
        <taxon>Streptophyta</taxon>
        <taxon>Embryophyta</taxon>
        <taxon>Tracheophyta</taxon>
        <taxon>Spermatophyta</taxon>
        <taxon>Magnoliopsida</taxon>
        <taxon>Liliopsida</taxon>
        <taxon>Poales</taxon>
        <taxon>Poaceae</taxon>
        <taxon>BOP clade</taxon>
        <taxon>Pooideae</taxon>
        <taxon>Stipodae</taxon>
        <taxon>Brachypodieae</taxon>
        <taxon>Brachypodium</taxon>
    </lineage>
</organism>
<evidence type="ECO:0000313" key="13">
    <source>
        <dbReference type="EMBL" id="KQK17031.1"/>
    </source>
</evidence>
<dbReference type="Proteomes" id="UP000008810">
    <property type="component" value="Chromosome 1"/>
</dbReference>
<dbReference type="GO" id="GO:0016567">
    <property type="term" value="P:protein ubiquitination"/>
    <property type="evidence" value="ECO:0007669"/>
    <property type="project" value="InterPro"/>
</dbReference>
<protein>
    <recommendedName>
        <fullName evidence="12">RING-type domain-containing protein</fullName>
    </recommendedName>
</protein>
<dbReference type="GeneID" id="104585444"/>
<evidence type="ECO:0000256" key="7">
    <source>
        <dbReference type="ARBA" id="ARBA00023136"/>
    </source>
</evidence>
<dbReference type="PANTHER" id="PTHR46905:SF22">
    <property type="entry name" value="RING-TYPE E3 UBIQUITIN TRANSFERASE"/>
    <property type="match status" value="1"/>
</dbReference>
<name>A0A0Q3H288_BRADI</name>
<accession>A0A0Q3H288</accession>
<sequence>MEASHMSNCTGSVSATPSPAPTPMPTLSPSSASSALDYGVAVILAAMLCTLVCALGLNSVFHHCVARCCSRRLGLGAHVGIHSRGAIATTNNAGLKRGDALLALPVSTYHTAHNNKQQQQQGSAGHCAICLSDFADGETVRALPVCGHGFHVACVDRWLVSRFSCPTCRRRLSDNVSAGGAGDGEEEGGRRAGRDNQLQVLAAV</sequence>
<evidence type="ECO:0000256" key="10">
    <source>
        <dbReference type="SAM" id="MobiDB-lite"/>
    </source>
</evidence>
<dbReference type="GO" id="GO:0016020">
    <property type="term" value="C:membrane"/>
    <property type="evidence" value="ECO:0007669"/>
    <property type="project" value="UniProtKB-SubCell"/>
</dbReference>
<dbReference type="GO" id="GO:0008270">
    <property type="term" value="F:zinc ion binding"/>
    <property type="evidence" value="ECO:0007669"/>
    <property type="project" value="UniProtKB-KW"/>
</dbReference>
<feature type="transmembrane region" description="Helical" evidence="11">
    <location>
        <begin position="38"/>
        <end position="61"/>
    </location>
</feature>
<evidence type="ECO:0000313" key="14">
    <source>
        <dbReference type="EnsemblPlants" id="KQK17031"/>
    </source>
</evidence>
<keyword evidence="7 11" id="KW-0472">Membrane</keyword>
<dbReference type="KEGG" id="bdi:104585444"/>
<dbReference type="InterPro" id="IPR001841">
    <property type="entry name" value="Znf_RING"/>
</dbReference>
<dbReference type="Pfam" id="PF13639">
    <property type="entry name" value="zf-RING_2"/>
    <property type="match status" value="1"/>
</dbReference>
<evidence type="ECO:0000259" key="12">
    <source>
        <dbReference type="PROSITE" id="PS50089"/>
    </source>
</evidence>
<dbReference type="PANTHER" id="PTHR46905">
    <property type="entry name" value="RING-H2 FINGER PROTEIN ATL78"/>
    <property type="match status" value="1"/>
</dbReference>
<keyword evidence="4" id="KW-0479">Metal-binding</keyword>
<keyword evidence="2" id="KW-0808">Transferase</keyword>
<gene>
    <name evidence="14" type="primary">LOC104585444</name>
    <name evidence="13" type="ORF">BRADI_1g32080v3</name>
</gene>
<evidence type="ECO:0000256" key="9">
    <source>
        <dbReference type="PROSITE-ProRule" id="PRU00175"/>
    </source>
</evidence>
<dbReference type="CDD" id="cd16461">
    <property type="entry name" value="RING-H2_EL5-like"/>
    <property type="match status" value="1"/>
</dbReference>
<comment type="subcellular location">
    <subcellularLocation>
        <location evidence="1">Membrane</location>
        <topology evidence="1">Single-pass membrane protein</topology>
    </subcellularLocation>
</comment>
<keyword evidence="5" id="KW-0862">Zinc</keyword>
<dbReference type="Gene3D" id="3.30.40.10">
    <property type="entry name" value="Zinc/RING finger domain, C3HC4 (zinc finger)"/>
    <property type="match status" value="1"/>
</dbReference>
<comment type="similarity">
    <text evidence="8">Belongs to the RING-type zinc finger family. ATL subfamily.</text>
</comment>
<reference evidence="14" key="3">
    <citation type="submission" date="2018-08" db="UniProtKB">
        <authorList>
            <consortium name="EnsemblPlants"/>
        </authorList>
    </citation>
    <scope>IDENTIFICATION</scope>
    <source>
        <strain evidence="14">cv. Bd21</strain>
    </source>
</reference>
<dbReference type="Gramene" id="KQK17031">
    <property type="protein sequence ID" value="KQK17031"/>
    <property type="gene ID" value="BRADI_1g32080v3"/>
</dbReference>
<evidence type="ECO:0000256" key="11">
    <source>
        <dbReference type="SAM" id="Phobius"/>
    </source>
</evidence>
<keyword evidence="15" id="KW-1185">Reference proteome</keyword>
<dbReference type="SMART" id="SM00184">
    <property type="entry name" value="RING"/>
    <property type="match status" value="1"/>
</dbReference>
<dbReference type="InterPro" id="IPR044602">
    <property type="entry name" value="ATL10/ATL72-79-like"/>
</dbReference>
<keyword evidence="3 11" id="KW-0812">Transmembrane</keyword>
<dbReference type="GO" id="GO:0061630">
    <property type="term" value="F:ubiquitin protein ligase activity"/>
    <property type="evidence" value="ECO:0000318"/>
    <property type="project" value="GO_Central"/>
</dbReference>
<dbReference type="PROSITE" id="PS50089">
    <property type="entry name" value="ZF_RING_2"/>
    <property type="match status" value="1"/>
</dbReference>